<feature type="transmembrane region" description="Helical" evidence="7">
    <location>
        <begin position="283"/>
        <end position="309"/>
    </location>
</feature>
<dbReference type="EMBL" id="QXTG01000002">
    <property type="protein sequence ID" value="RIX27988.1"/>
    <property type="molecule type" value="Genomic_DNA"/>
</dbReference>
<evidence type="ECO:0000256" key="3">
    <source>
        <dbReference type="ARBA" id="ARBA00022801"/>
    </source>
</evidence>
<gene>
    <name evidence="9" type="ORF">D1781_10775</name>
</gene>
<dbReference type="GO" id="GO:0004222">
    <property type="term" value="F:metalloendopeptidase activity"/>
    <property type="evidence" value="ECO:0007669"/>
    <property type="project" value="InterPro"/>
</dbReference>
<evidence type="ECO:0000256" key="4">
    <source>
        <dbReference type="ARBA" id="ARBA00022833"/>
    </source>
</evidence>
<dbReference type="Gene3D" id="3.30.2010.10">
    <property type="entry name" value="Metalloproteases ('zincins'), catalytic domain"/>
    <property type="match status" value="1"/>
</dbReference>
<dbReference type="GO" id="GO:0046872">
    <property type="term" value="F:metal ion binding"/>
    <property type="evidence" value="ECO:0007669"/>
    <property type="project" value="UniProtKB-KW"/>
</dbReference>
<protein>
    <submittedName>
        <fullName evidence="9">M56 family peptidase</fullName>
    </submittedName>
</protein>
<dbReference type="GO" id="GO:0006508">
    <property type="term" value="P:proteolysis"/>
    <property type="evidence" value="ECO:0007669"/>
    <property type="project" value="UniProtKB-KW"/>
</dbReference>
<keyword evidence="5 6" id="KW-0482">Metalloprotease</keyword>
<dbReference type="AlphaFoldDB" id="A0A3A1TWK4"/>
<dbReference type="OrthoDB" id="9785340at2"/>
<keyword evidence="2" id="KW-0479">Metal-binding</keyword>
<name>A0A3A1TWK4_9MICO</name>
<dbReference type="InterPro" id="IPR001915">
    <property type="entry name" value="Peptidase_M48"/>
</dbReference>
<dbReference type="RefSeq" id="WP_119482298.1">
    <property type="nucleotide sequence ID" value="NZ_QXTG01000002.1"/>
</dbReference>
<evidence type="ECO:0000256" key="7">
    <source>
        <dbReference type="SAM" id="Phobius"/>
    </source>
</evidence>
<keyword evidence="10" id="KW-1185">Reference proteome</keyword>
<keyword evidence="7" id="KW-0812">Transmembrane</keyword>
<dbReference type="InterPro" id="IPR052173">
    <property type="entry name" value="Beta-lactam_resp_regulator"/>
</dbReference>
<evidence type="ECO:0000256" key="5">
    <source>
        <dbReference type="ARBA" id="ARBA00023049"/>
    </source>
</evidence>
<feature type="transmembrane region" description="Helical" evidence="7">
    <location>
        <begin position="89"/>
        <end position="114"/>
    </location>
</feature>
<organism evidence="9 10">
    <name type="scientific">Amnibacterium setariae</name>
    <dbReference type="NCBI Taxonomy" id="2306585"/>
    <lineage>
        <taxon>Bacteria</taxon>
        <taxon>Bacillati</taxon>
        <taxon>Actinomycetota</taxon>
        <taxon>Actinomycetes</taxon>
        <taxon>Micrococcales</taxon>
        <taxon>Microbacteriaceae</taxon>
        <taxon>Amnibacterium</taxon>
    </lineage>
</organism>
<dbReference type="PANTHER" id="PTHR34978">
    <property type="entry name" value="POSSIBLE SENSOR-TRANSDUCER PROTEIN BLAR"/>
    <property type="match status" value="1"/>
</dbReference>
<sequence>MILAAALLAVLAILLAWPVPLAVARSAWPDRAPGTALLLWQAIALAGVLSLIGSLLAAGLAPYGDHLLAALRAFASESVRGSLPPGTTALSGLALAAALLLGGHLVANLVLTVVRTERQRARHRSLLLMLSAPMPEAPRTRLLDAEAPIAYCLPGTARSLTVLSAGLVDLLSDQEVQGVVEHERAHLRQHHALVLVAFRAWRIALPWFPVASRAQDAVGLLTEMLADDEARTKVPDPVLARAITAVASGGGVLGEPGADQPAADPSSVERRVRRLVHPAPVPGYVRVLVPLAAIALVVVPPVLLAAPAFTG</sequence>
<evidence type="ECO:0000256" key="6">
    <source>
        <dbReference type="RuleBase" id="RU003983"/>
    </source>
</evidence>
<evidence type="ECO:0000313" key="10">
    <source>
        <dbReference type="Proteomes" id="UP000265742"/>
    </source>
</evidence>
<keyword evidence="1 6" id="KW-0645">Protease</keyword>
<evidence type="ECO:0000313" key="9">
    <source>
        <dbReference type="EMBL" id="RIX27988.1"/>
    </source>
</evidence>
<comment type="cofactor">
    <cofactor evidence="6">
        <name>Zn(2+)</name>
        <dbReference type="ChEBI" id="CHEBI:29105"/>
    </cofactor>
    <text evidence="6">Binds 1 zinc ion per subunit.</text>
</comment>
<comment type="caution">
    <text evidence="9">The sequence shown here is derived from an EMBL/GenBank/DDBJ whole genome shotgun (WGS) entry which is preliminary data.</text>
</comment>
<reference evidence="10" key="1">
    <citation type="submission" date="2018-09" db="EMBL/GenBank/DDBJ databases">
        <authorList>
            <person name="Kim I."/>
        </authorList>
    </citation>
    <scope>NUCLEOTIDE SEQUENCE [LARGE SCALE GENOMIC DNA]</scope>
    <source>
        <strain evidence="10">DD4a</strain>
    </source>
</reference>
<evidence type="ECO:0000259" key="8">
    <source>
        <dbReference type="Pfam" id="PF01435"/>
    </source>
</evidence>
<proteinExistence type="inferred from homology"/>
<keyword evidence="3 6" id="KW-0378">Hydrolase</keyword>
<evidence type="ECO:0000256" key="1">
    <source>
        <dbReference type="ARBA" id="ARBA00022670"/>
    </source>
</evidence>
<feature type="domain" description="Peptidase M48" evidence="8">
    <location>
        <begin position="131"/>
        <end position="198"/>
    </location>
</feature>
<evidence type="ECO:0000256" key="2">
    <source>
        <dbReference type="ARBA" id="ARBA00022723"/>
    </source>
</evidence>
<dbReference type="CDD" id="cd07326">
    <property type="entry name" value="M56_BlaR1_MecR1_like"/>
    <property type="match status" value="1"/>
</dbReference>
<dbReference type="Proteomes" id="UP000265742">
    <property type="component" value="Unassembled WGS sequence"/>
</dbReference>
<keyword evidence="7" id="KW-0472">Membrane</keyword>
<keyword evidence="7" id="KW-1133">Transmembrane helix</keyword>
<dbReference type="PANTHER" id="PTHR34978:SF3">
    <property type="entry name" value="SLR0241 PROTEIN"/>
    <property type="match status" value="1"/>
</dbReference>
<keyword evidence="4 6" id="KW-0862">Zinc</keyword>
<accession>A0A3A1TWK4</accession>
<comment type="similarity">
    <text evidence="6">Belongs to the peptidase M48 family.</text>
</comment>
<dbReference type="Pfam" id="PF01435">
    <property type="entry name" value="Peptidase_M48"/>
    <property type="match status" value="1"/>
</dbReference>
<feature type="transmembrane region" description="Helical" evidence="7">
    <location>
        <begin position="40"/>
        <end position="60"/>
    </location>
</feature>